<dbReference type="STRING" id="1004.SAMN05661012_03615"/>
<feature type="transmembrane region" description="Helical" evidence="1">
    <location>
        <begin position="49"/>
        <end position="68"/>
    </location>
</feature>
<organism evidence="2 4">
    <name type="scientific">Chitinophaga sancti</name>
    <dbReference type="NCBI Taxonomy" id="1004"/>
    <lineage>
        <taxon>Bacteria</taxon>
        <taxon>Pseudomonadati</taxon>
        <taxon>Bacteroidota</taxon>
        <taxon>Chitinophagia</taxon>
        <taxon>Chitinophagales</taxon>
        <taxon>Chitinophagaceae</taxon>
        <taxon>Chitinophaga</taxon>
    </lineage>
</organism>
<feature type="transmembrane region" description="Helical" evidence="1">
    <location>
        <begin position="166"/>
        <end position="186"/>
    </location>
</feature>
<keyword evidence="5" id="KW-1185">Reference proteome</keyword>
<feature type="transmembrane region" description="Helical" evidence="1">
    <location>
        <begin position="74"/>
        <end position="92"/>
    </location>
</feature>
<evidence type="ECO:0000313" key="5">
    <source>
        <dbReference type="Proteomes" id="UP001326715"/>
    </source>
</evidence>
<gene>
    <name evidence="2" type="ORF">SAMN05661012_03615</name>
    <name evidence="3" type="ORF">SR876_27965</name>
</gene>
<dbReference type="AlphaFoldDB" id="A0A1K1RC00"/>
<proteinExistence type="predicted"/>
<evidence type="ECO:0000313" key="3">
    <source>
        <dbReference type="EMBL" id="WQG88768.1"/>
    </source>
</evidence>
<feature type="transmembrane region" description="Helical" evidence="1">
    <location>
        <begin position="104"/>
        <end position="125"/>
    </location>
</feature>
<sequence>MSCVLLNVLTLSHFSLYQQPVNVMTILLCFIVALLAKLQKQPPAYINSFIIYIAITFSVEIITYWYSFHNMNNVKIYNFYAILNFTYLLFLLRSFLSTPKVIRALSYAIIIFPIVGLLNMLFIQGNVLFNTYTYMLGCLAVVISCIFYFYERIKFPGPHSLLQDPTFWTATGLLFFYTCSLPLNGLMNFISNMPFIVFSTLHVTNIMINIILYLFFSISFICNLIFRKSSL</sequence>
<dbReference type="OrthoDB" id="651989at2"/>
<protein>
    <recommendedName>
        <fullName evidence="6">YhhN-like protein</fullName>
    </recommendedName>
</protein>
<reference evidence="3 5" key="2">
    <citation type="submission" date="2023-11" db="EMBL/GenBank/DDBJ databases">
        <title>MicrobeMod: A computational toolkit for identifying prokaryotic methylation and restriction-modification with nanopore sequencing.</title>
        <authorList>
            <person name="Crits-Christoph A."/>
            <person name="Kang S.C."/>
            <person name="Lee H."/>
            <person name="Ostrov N."/>
        </authorList>
    </citation>
    <scope>NUCLEOTIDE SEQUENCE [LARGE SCALE GENOMIC DNA]</scope>
    <source>
        <strain evidence="3 5">ATCC 23090</strain>
    </source>
</reference>
<keyword evidence="1" id="KW-1133">Transmembrane helix</keyword>
<dbReference type="EMBL" id="FPIZ01000011">
    <property type="protein sequence ID" value="SFW69695.1"/>
    <property type="molecule type" value="Genomic_DNA"/>
</dbReference>
<keyword evidence="1" id="KW-0472">Membrane</keyword>
<evidence type="ECO:0000256" key="1">
    <source>
        <dbReference type="SAM" id="Phobius"/>
    </source>
</evidence>
<keyword evidence="1" id="KW-0812">Transmembrane</keyword>
<feature type="transmembrane region" description="Helical" evidence="1">
    <location>
        <begin position="206"/>
        <end position="226"/>
    </location>
</feature>
<feature type="transmembrane region" description="Helical" evidence="1">
    <location>
        <begin position="20"/>
        <end position="37"/>
    </location>
</feature>
<reference evidence="2 4" key="1">
    <citation type="submission" date="2016-11" db="EMBL/GenBank/DDBJ databases">
        <authorList>
            <person name="Jaros S."/>
            <person name="Januszkiewicz K."/>
            <person name="Wedrychowicz H."/>
        </authorList>
    </citation>
    <scope>NUCLEOTIDE SEQUENCE [LARGE SCALE GENOMIC DNA]</scope>
    <source>
        <strain evidence="2 4">DSM 784</strain>
    </source>
</reference>
<evidence type="ECO:0000313" key="2">
    <source>
        <dbReference type="EMBL" id="SFW69695.1"/>
    </source>
</evidence>
<evidence type="ECO:0000313" key="4">
    <source>
        <dbReference type="Proteomes" id="UP000183788"/>
    </source>
</evidence>
<evidence type="ECO:0008006" key="6">
    <source>
        <dbReference type="Google" id="ProtNLM"/>
    </source>
</evidence>
<dbReference type="EMBL" id="CP140154">
    <property type="protein sequence ID" value="WQG88768.1"/>
    <property type="molecule type" value="Genomic_DNA"/>
</dbReference>
<name>A0A1K1RC00_9BACT</name>
<accession>A0A1K1RC00</accession>
<dbReference type="RefSeq" id="WP_143150769.1">
    <property type="nucleotide sequence ID" value="NZ_CBHWAX010000011.1"/>
</dbReference>
<dbReference type="Proteomes" id="UP001326715">
    <property type="component" value="Chromosome"/>
</dbReference>
<dbReference type="Proteomes" id="UP000183788">
    <property type="component" value="Unassembled WGS sequence"/>
</dbReference>
<feature type="transmembrane region" description="Helical" evidence="1">
    <location>
        <begin position="131"/>
        <end position="150"/>
    </location>
</feature>